<dbReference type="GO" id="GO:0000307">
    <property type="term" value="C:cyclin-dependent protein kinase holoenzyme complex"/>
    <property type="evidence" value="ECO:0007669"/>
    <property type="project" value="TreeGrafter"/>
</dbReference>
<reference evidence="5" key="1">
    <citation type="submission" date="2019-03" db="EMBL/GenBank/DDBJ databases">
        <title>Snf2 controls pulcherriminic acid biosynthesis and connects pigmentation and antifungal activity of the yeast Metschnikowia pulcherrima.</title>
        <authorList>
            <person name="Gore-Lloyd D."/>
            <person name="Sumann I."/>
            <person name="Brachmann A.O."/>
            <person name="Schneeberger K."/>
            <person name="Ortiz-Merino R.A."/>
            <person name="Moreno-Beltran M."/>
            <person name="Schlaefli M."/>
            <person name="Kirner P."/>
            <person name="Santos Kron A."/>
            <person name="Wolfe K.H."/>
            <person name="Piel J."/>
            <person name="Ahrens C.H."/>
            <person name="Henk D."/>
            <person name="Freimoser F.M."/>
        </authorList>
    </citation>
    <scope>NUCLEOTIDE SEQUENCE [LARGE SCALE GENOMIC DNA]</scope>
    <source>
        <strain evidence="5">APC 1.2</strain>
    </source>
</reference>
<feature type="chain" id="PRO_5020926241" evidence="2">
    <location>
        <begin position="17"/>
        <end position="365"/>
    </location>
</feature>
<dbReference type="STRING" id="2163413.A0A4P6XR02"/>
<dbReference type="SMART" id="SM00385">
    <property type="entry name" value="CYCLIN"/>
    <property type="match status" value="1"/>
</dbReference>
<dbReference type="PANTHER" id="PTHR15615">
    <property type="match status" value="1"/>
</dbReference>
<evidence type="ECO:0000313" key="4">
    <source>
        <dbReference type="EMBL" id="QBM88184.1"/>
    </source>
</evidence>
<sequence length="365" mass="40743">MPILFIPPLFFSFSAAVIKPHILQFTPIYHTHQGLFIAFACFSTSDLDLHYHTHTQAHELFHNQQIVMTKMTSSLDIKALNVFIQTPVSQDMVHKLVVATLQVIQCQDDKSGKTAAGGKPLPSLMTFINRLVKYTNVYTGTLMATLVLLDRLKLKLPQNAQGLACTRHRVFLSCLILASKFHNDSSPKNVHWAKYTDGLFSLKDVNLMERQLLFLLNWNVKVSNDDMVTHLGKLLTPIKEDLVKAAKMRKFLYAQQQAAASRLQAQAKMLPSFEASTPASISRSSSAASSLSLGRYSPSTSANYDGLGHARQSSCSSVESMSPLLVQKGNRRNLEVHPHIEMTARAEEIELTRMLNQLGHKTQAQ</sequence>
<dbReference type="InterPro" id="IPR013922">
    <property type="entry name" value="Cyclin_PHO80-like"/>
</dbReference>
<organism evidence="4 5">
    <name type="scientific">Metschnikowia aff. pulcherrima</name>
    <dbReference type="NCBI Taxonomy" id="2163413"/>
    <lineage>
        <taxon>Eukaryota</taxon>
        <taxon>Fungi</taxon>
        <taxon>Dikarya</taxon>
        <taxon>Ascomycota</taxon>
        <taxon>Saccharomycotina</taxon>
        <taxon>Pichiomycetes</taxon>
        <taxon>Metschnikowiaceae</taxon>
        <taxon>Metschnikowia</taxon>
    </lineage>
</organism>
<dbReference type="Proteomes" id="UP000292447">
    <property type="component" value="Chromosome III"/>
</dbReference>
<dbReference type="Pfam" id="PF00134">
    <property type="entry name" value="Cyclin_N"/>
    <property type="match status" value="1"/>
</dbReference>
<feature type="signal peptide" evidence="2">
    <location>
        <begin position="1"/>
        <end position="16"/>
    </location>
</feature>
<dbReference type="GO" id="GO:0005634">
    <property type="term" value="C:nucleus"/>
    <property type="evidence" value="ECO:0007669"/>
    <property type="project" value="TreeGrafter"/>
</dbReference>
<keyword evidence="5" id="KW-1185">Reference proteome</keyword>
<feature type="domain" description="Cyclin-like" evidence="3">
    <location>
        <begin position="126"/>
        <end position="214"/>
    </location>
</feature>
<dbReference type="AlphaFoldDB" id="A0A4P6XR02"/>
<keyword evidence="1" id="KW-0195">Cyclin</keyword>
<evidence type="ECO:0000256" key="2">
    <source>
        <dbReference type="SAM" id="SignalP"/>
    </source>
</evidence>
<dbReference type="SUPFAM" id="SSF47954">
    <property type="entry name" value="Cyclin-like"/>
    <property type="match status" value="1"/>
</dbReference>
<dbReference type="GO" id="GO:0016538">
    <property type="term" value="F:cyclin-dependent protein serine/threonine kinase regulator activity"/>
    <property type="evidence" value="ECO:0007669"/>
    <property type="project" value="TreeGrafter"/>
</dbReference>
<evidence type="ECO:0000256" key="1">
    <source>
        <dbReference type="RuleBase" id="RU000383"/>
    </source>
</evidence>
<evidence type="ECO:0000259" key="3">
    <source>
        <dbReference type="SMART" id="SM00385"/>
    </source>
</evidence>
<dbReference type="EMBL" id="CP034458">
    <property type="protein sequence ID" value="QBM88184.1"/>
    <property type="molecule type" value="Genomic_DNA"/>
</dbReference>
<comment type="similarity">
    <text evidence="1">Belongs to the cyclin family.</text>
</comment>
<dbReference type="PANTHER" id="PTHR15615:SF114">
    <property type="entry name" value="PHO85 CYCLIN-1"/>
    <property type="match status" value="1"/>
</dbReference>
<dbReference type="InterPro" id="IPR036915">
    <property type="entry name" value="Cyclin-like_sf"/>
</dbReference>
<keyword evidence="2" id="KW-0732">Signal</keyword>
<accession>A0A4P6XR02</accession>
<dbReference type="InterPro" id="IPR013763">
    <property type="entry name" value="Cyclin-like_dom"/>
</dbReference>
<gene>
    <name evidence="4" type="primary">MPUL0C01490</name>
    <name evidence="4" type="ORF">METSCH_C01490</name>
</gene>
<protein>
    <submittedName>
        <fullName evidence="4">Cyclin, N-terminal domain</fullName>
    </submittedName>
</protein>
<proteinExistence type="inferred from homology"/>
<name>A0A4P6XR02_9ASCO</name>
<evidence type="ECO:0000313" key="5">
    <source>
        <dbReference type="Proteomes" id="UP000292447"/>
    </source>
</evidence>
<dbReference type="InterPro" id="IPR006671">
    <property type="entry name" value="Cyclin_N"/>
</dbReference>
<dbReference type="GO" id="GO:0019901">
    <property type="term" value="F:protein kinase binding"/>
    <property type="evidence" value="ECO:0007669"/>
    <property type="project" value="InterPro"/>
</dbReference>
<dbReference type="CDD" id="cd20557">
    <property type="entry name" value="CYCLIN_ScPCL1-like"/>
    <property type="match status" value="1"/>
</dbReference>
<dbReference type="Gene3D" id="1.10.472.10">
    <property type="entry name" value="Cyclin-like"/>
    <property type="match status" value="1"/>
</dbReference>